<evidence type="ECO:0000313" key="3">
    <source>
        <dbReference type="Proteomes" id="UP000234335"/>
    </source>
</evidence>
<dbReference type="EMBL" id="PKGS01000013">
    <property type="protein sequence ID" value="PKZ14538.1"/>
    <property type="molecule type" value="Genomic_DNA"/>
</dbReference>
<reference evidence="2 3" key="1">
    <citation type="submission" date="2017-12" db="EMBL/GenBank/DDBJ databases">
        <title>Phylogenetic diversity of female urinary microbiome.</title>
        <authorList>
            <person name="Thomas-White K."/>
            <person name="Wolfe A.J."/>
        </authorList>
    </citation>
    <scope>NUCLEOTIDE SEQUENCE [LARGE SCALE GENOMIC DNA]</scope>
    <source>
        <strain evidence="2 3">UMB0119</strain>
    </source>
</reference>
<evidence type="ECO:0000313" key="2">
    <source>
        <dbReference type="EMBL" id="PKZ14538.1"/>
    </source>
</evidence>
<evidence type="ECO:0000259" key="1">
    <source>
        <dbReference type="Pfam" id="PF21645"/>
    </source>
</evidence>
<dbReference type="RefSeq" id="WP_101541029.1">
    <property type="nucleotide sequence ID" value="NZ_CALTZC010000001.1"/>
</dbReference>
<comment type="caution">
    <text evidence="2">The sequence shown here is derived from an EMBL/GenBank/DDBJ whole genome shotgun (WGS) entry which is preliminary data.</text>
</comment>
<gene>
    <name evidence="2" type="ORF">CYJ34_09395</name>
</gene>
<accession>A0A2I1M350</accession>
<dbReference type="AlphaFoldDB" id="A0A2I1M350"/>
<keyword evidence="2" id="KW-0808">Transferase</keyword>
<keyword evidence="2" id="KW-0418">Kinase</keyword>
<dbReference type="GO" id="GO:0016301">
    <property type="term" value="F:kinase activity"/>
    <property type="evidence" value="ECO:0007669"/>
    <property type="project" value="UniProtKB-KW"/>
</dbReference>
<feature type="domain" description="Fatty acid kinase subunit A-like middle" evidence="1">
    <location>
        <begin position="7"/>
        <end position="82"/>
    </location>
</feature>
<dbReference type="InterPro" id="IPR048394">
    <property type="entry name" value="FakA-like_M"/>
</dbReference>
<proteinExistence type="predicted"/>
<dbReference type="Pfam" id="PF21645">
    <property type="entry name" value="FakA-like_M"/>
    <property type="match status" value="1"/>
</dbReference>
<dbReference type="Proteomes" id="UP000234335">
    <property type="component" value="Unassembled WGS sequence"/>
</dbReference>
<sequence>MVDIGDFKFDTQLLIAGEDLDEDEIFDHITENFEGDSLLAVGDEELIKIHFHTNRPWEILEYAASLGEIHDIVVENMLRQAEGLKG</sequence>
<keyword evidence="3" id="KW-1185">Reference proteome</keyword>
<name>A0A2I1M350_9FIRM</name>
<organism evidence="2 3">
    <name type="scientific">Anaerococcus octavius</name>
    <dbReference type="NCBI Taxonomy" id="54007"/>
    <lineage>
        <taxon>Bacteria</taxon>
        <taxon>Bacillati</taxon>
        <taxon>Bacillota</taxon>
        <taxon>Tissierellia</taxon>
        <taxon>Tissierellales</taxon>
        <taxon>Peptoniphilaceae</taxon>
        <taxon>Anaerococcus</taxon>
    </lineage>
</organism>
<protein>
    <submittedName>
        <fullName evidence="2">Kinase to dihydroxyacetone kinase</fullName>
    </submittedName>
</protein>